<accession>A0AAD5UA86</accession>
<keyword evidence="1" id="KW-0175">Coiled coil</keyword>
<comment type="caution">
    <text evidence="3">The sequence shown here is derived from an EMBL/GenBank/DDBJ whole genome shotgun (WGS) entry which is preliminary data.</text>
</comment>
<evidence type="ECO:0000256" key="2">
    <source>
        <dbReference type="SAM" id="MobiDB-lite"/>
    </source>
</evidence>
<feature type="coiled-coil region" evidence="1">
    <location>
        <begin position="485"/>
        <end position="516"/>
    </location>
</feature>
<name>A0AAD5UA86_9FUNG</name>
<proteinExistence type="predicted"/>
<dbReference type="AlphaFoldDB" id="A0AAD5UA86"/>
<gene>
    <name evidence="3" type="ORF">HK099_005720</name>
</gene>
<dbReference type="EMBL" id="JADGJW010000046">
    <property type="protein sequence ID" value="KAJ3226014.1"/>
    <property type="molecule type" value="Genomic_DNA"/>
</dbReference>
<evidence type="ECO:0000313" key="3">
    <source>
        <dbReference type="EMBL" id="KAJ3226014.1"/>
    </source>
</evidence>
<dbReference type="Proteomes" id="UP001211065">
    <property type="component" value="Unassembled WGS sequence"/>
</dbReference>
<feature type="compositionally biased region" description="Low complexity" evidence="2">
    <location>
        <begin position="208"/>
        <end position="217"/>
    </location>
</feature>
<evidence type="ECO:0000256" key="1">
    <source>
        <dbReference type="SAM" id="Coils"/>
    </source>
</evidence>
<evidence type="ECO:0000313" key="4">
    <source>
        <dbReference type="Proteomes" id="UP001211065"/>
    </source>
</evidence>
<protein>
    <submittedName>
        <fullName evidence="3">Uncharacterized protein</fullName>
    </submittedName>
</protein>
<organism evidence="3 4">
    <name type="scientific">Clydaea vesicula</name>
    <dbReference type="NCBI Taxonomy" id="447962"/>
    <lineage>
        <taxon>Eukaryota</taxon>
        <taxon>Fungi</taxon>
        <taxon>Fungi incertae sedis</taxon>
        <taxon>Chytridiomycota</taxon>
        <taxon>Chytridiomycota incertae sedis</taxon>
        <taxon>Chytridiomycetes</taxon>
        <taxon>Lobulomycetales</taxon>
        <taxon>Lobulomycetaceae</taxon>
        <taxon>Clydaea</taxon>
    </lineage>
</organism>
<sequence length="663" mass="74963">MTRGLVIPSFELSEATKPIKKSIPLSIGQFHSLGHRKIAREIKKIEITQIPNINSSAKVNNISTETNTTKNNAINVSGNNNIKSANNIVQTKKFQTKKAKGYIFTNNQTSVKDSRSKKPLNGTNVFENLNHNEDSQSYKLKQKIALDLRNKFLELKLKSATTSTILSENEHNENASKTFDFFNGTLSKESTKINLLSKQSSILSSSSTINSISCTSNGRKRPSTPYHQLKLNYSEPTSESEGTMEEYDENSYGSDSARSKSPPINEASNENNQNHFDEDNEPSNFSMPYSKANFGGTTYNNHCQMHFDKKYKNNGAGNQLLEKEFSITAWRDSDEEEFDISNLGGATYQYINAVEQPTINARTSSPFSTSTTKKSTNDVGEEKNFLNLNKKKISLFNMMNKGEKDIENLKKQEFELIETENTKKLQLQREHITPQKCVIDFNSPYFLKLFGGAELVENTGAKVLTPEQKLLSEKNAADLKSQKDLKQLQISQEQAVRAYNEKKKKMEKDLKTANIHNKINVTNNSSHLADVSFDCTTNRIKIRPKTTCATLDSIKQMKIEGEKPFLEKLTKKDKLIRPKTSLPTTRQQEEFISIKHTNDSIRFSMIELKQIEKFEKVVNREKKINLQPFSGATSDSVTSMNFNRSKSASIIDRRKVIGLPSVV</sequence>
<reference evidence="3" key="1">
    <citation type="submission" date="2020-05" db="EMBL/GenBank/DDBJ databases">
        <title>Phylogenomic resolution of chytrid fungi.</title>
        <authorList>
            <person name="Stajich J.E."/>
            <person name="Amses K."/>
            <person name="Simmons R."/>
            <person name="Seto K."/>
            <person name="Myers J."/>
            <person name="Bonds A."/>
            <person name="Quandt C.A."/>
            <person name="Barry K."/>
            <person name="Liu P."/>
            <person name="Grigoriev I."/>
            <person name="Longcore J.E."/>
            <person name="James T.Y."/>
        </authorList>
    </citation>
    <scope>NUCLEOTIDE SEQUENCE</scope>
    <source>
        <strain evidence="3">JEL0476</strain>
    </source>
</reference>
<feature type="region of interest" description="Disordered" evidence="2">
    <location>
        <begin position="208"/>
        <end position="289"/>
    </location>
</feature>
<keyword evidence="4" id="KW-1185">Reference proteome</keyword>